<dbReference type="EMBL" id="GBXM01008124">
    <property type="protein sequence ID" value="JAI00454.1"/>
    <property type="molecule type" value="Transcribed_RNA"/>
</dbReference>
<organism evidence="1">
    <name type="scientific">Anguilla anguilla</name>
    <name type="common">European freshwater eel</name>
    <name type="synonym">Muraena anguilla</name>
    <dbReference type="NCBI Taxonomy" id="7936"/>
    <lineage>
        <taxon>Eukaryota</taxon>
        <taxon>Metazoa</taxon>
        <taxon>Chordata</taxon>
        <taxon>Craniata</taxon>
        <taxon>Vertebrata</taxon>
        <taxon>Euteleostomi</taxon>
        <taxon>Actinopterygii</taxon>
        <taxon>Neopterygii</taxon>
        <taxon>Teleostei</taxon>
        <taxon>Anguilliformes</taxon>
        <taxon>Anguillidae</taxon>
        <taxon>Anguilla</taxon>
    </lineage>
</organism>
<proteinExistence type="predicted"/>
<protein>
    <submittedName>
        <fullName evidence="1">Uncharacterized protein</fullName>
    </submittedName>
</protein>
<reference evidence="1" key="1">
    <citation type="submission" date="2014-11" db="EMBL/GenBank/DDBJ databases">
        <authorList>
            <person name="Amaro Gonzalez C."/>
        </authorList>
    </citation>
    <scope>NUCLEOTIDE SEQUENCE</scope>
</reference>
<sequence length="52" mass="5920">MFSVKNISEFGVDFLGCLYHERPRGNSLKGPVPWKDLYLANLVLHCNISVLQ</sequence>
<reference evidence="1" key="2">
    <citation type="journal article" date="2015" name="Fish Shellfish Immunol.">
        <title>Early steps in the European eel (Anguilla anguilla)-Vibrio vulnificus interaction in the gills: Role of the RtxA13 toxin.</title>
        <authorList>
            <person name="Callol A."/>
            <person name="Pajuelo D."/>
            <person name="Ebbesson L."/>
            <person name="Teles M."/>
            <person name="MacKenzie S."/>
            <person name="Amaro C."/>
        </authorList>
    </citation>
    <scope>NUCLEOTIDE SEQUENCE</scope>
</reference>
<dbReference type="AlphaFoldDB" id="A0A0E9XFK1"/>
<name>A0A0E9XFK1_ANGAN</name>
<evidence type="ECO:0000313" key="1">
    <source>
        <dbReference type="EMBL" id="JAI00454.1"/>
    </source>
</evidence>
<accession>A0A0E9XFK1</accession>